<proteinExistence type="predicted"/>
<organism evidence="1 2">
    <name type="scientific">Candidatus Erwinia dacicola</name>
    <dbReference type="NCBI Taxonomy" id="252393"/>
    <lineage>
        <taxon>Bacteria</taxon>
        <taxon>Pseudomonadati</taxon>
        <taxon>Pseudomonadota</taxon>
        <taxon>Gammaproteobacteria</taxon>
        <taxon>Enterobacterales</taxon>
        <taxon>Erwiniaceae</taxon>
        <taxon>Erwinia</taxon>
    </lineage>
</organism>
<comment type="caution">
    <text evidence="1">The sequence shown here is derived from an EMBL/GenBank/DDBJ whole genome shotgun (WGS) entry which is preliminary data.</text>
</comment>
<evidence type="ECO:0000313" key="1">
    <source>
        <dbReference type="EMBL" id="RAP69501.1"/>
    </source>
</evidence>
<name>A0A328TJV1_9GAMM</name>
<reference evidence="1" key="1">
    <citation type="submission" date="2018-04" db="EMBL/GenBank/DDBJ databases">
        <title>Genomes of the Obligate Erwinia dacicola and Facultative Enterobacter sp. OLF Endosymbionts of the Olive Fruit fly, Bactrocera oleae.</title>
        <authorList>
            <person name="Estes A.M."/>
            <person name="Hearn D.J."/>
            <person name="Agarwal S."/>
            <person name="Pierson E.A."/>
            <person name="Dunning-Hotopp J.C."/>
        </authorList>
    </citation>
    <scope>NUCLEOTIDE SEQUENCE [LARGE SCALE GENOMIC DNA]</scope>
    <source>
        <strain evidence="1">Oroville</strain>
    </source>
</reference>
<dbReference type="AlphaFoldDB" id="A0A328TJV1"/>
<accession>A0A328TJV1</accession>
<gene>
    <name evidence="1" type="ORF">ACZ87_03713</name>
</gene>
<keyword evidence="2" id="KW-1185">Reference proteome</keyword>
<evidence type="ECO:0000313" key="2">
    <source>
        <dbReference type="Proteomes" id="UP000244334"/>
    </source>
</evidence>
<protein>
    <submittedName>
        <fullName evidence="1">Uncharacterized protein</fullName>
    </submittedName>
</protein>
<dbReference type="Proteomes" id="UP000244334">
    <property type="component" value="Unassembled WGS sequence"/>
</dbReference>
<dbReference type="EMBL" id="LJAM02000734">
    <property type="protein sequence ID" value="RAP69501.1"/>
    <property type="molecule type" value="Genomic_DNA"/>
</dbReference>
<sequence>MAEYHKIQPFRGTTKFSYKDFYLNRIKIEINGINPIKRIKKRYFEICFPFLM</sequence>